<keyword evidence="1" id="KW-1133">Transmembrane helix</keyword>
<evidence type="ECO:0000256" key="1">
    <source>
        <dbReference type="SAM" id="Phobius"/>
    </source>
</evidence>
<dbReference type="AlphaFoldDB" id="X1HDC6"/>
<dbReference type="PROSITE" id="PS51257">
    <property type="entry name" value="PROKAR_LIPOPROTEIN"/>
    <property type="match status" value="1"/>
</dbReference>
<keyword evidence="1" id="KW-0812">Transmembrane</keyword>
<accession>X1HDC6</accession>
<feature type="transmembrane region" description="Helical" evidence="1">
    <location>
        <begin position="12"/>
        <end position="30"/>
    </location>
</feature>
<organism evidence="2">
    <name type="scientific">marine sediment metagenome</name>
    <dbReference type="NCBI Taxonomy" id="412755"/>
    <lineage>
        <taxon>unclassified sequences</taxon>
        <taxon>metagenomes</taxon>
        <taxon>ecological metagenomes</taxon>
    </lineage>
</organism>
<evidence type="ECO:0000313" key="2">
    <source>
        <dbReference type="EMBL" id="GAH68186.1"/>
    </source>
</evidence>
<gene>
    <name evidence="2" type="ORF">S03H2_48902</name>
</gene>
<comment type="caution">
    <text evidence="2">The sequence shown here is derived from an EMBL/GenBank/DDBJ whole genome shotgun (WGS) entry which is preliminary data.</text>
</comment>
<proteinExistence type="predicted"/>
<dbReference type="EMBL" id="BARU01030870">
    <property type="protein sequence ID" value="GAH68186.1"/>
    <property type="molecule type" value="Genomic_DNA"/>
</dbReference>
<protein>
    <submittedName>
        <fullName evidence="2">Uncharacterized protein</fullName>
    </submittedName>
</protein>
<name>X1HDC6_9ZZZZ</name>
<sequence length="128" mass="13934">MLEWIKQHTPSLITGIVTIILVIFITGCPAKVMSIDGSNHLVTRAELQGQLDQILSLAQIRMLDLDKQEQLRAIFFQNALVLVQGQPFNPIGLLTAIAGIYGVSQAGNQVVKKIKSKNTIRKGNNGTG</sequence>
<keyword evidence="1" id="KW-0472">Membrane</keyword>
<reference evidence="2" key="1">
    <citation type="journal article" date="2014" name="Front. Microbiol.">
        <title>High frequency of phylogenetically diverse reductive dehalogenase-homologous genes in deep subseafloor sedimentary metagenomes.</title>
        <authorList>
            <person name="Kawai M."/>
            <person name="Futagami T."/>
            <person name="Toyoda A."/>
            <person name="Takaki Y."/>
            <person name="Nishi S."/>
            <person name="Hori S."/>
            <person name="Arai W."/>
            <person name="Tsubouchi T."/>
            <person name="Morono Y."/>
            <person name="Uchiyama I."/>
            <person name="Ito T."/>
            <person name="Fujiyama A."/>
            <person name="Inagaki F."/>
            <person name="Takami H."/>
        </authorList>
    </citation>
    <scope>NUCLEOTIDE SEQUENCE</scope>
    <source>
        <strain evidence="2">Expedition CK06-06</strain>
    </source>
</reference>